<dbReference type="EMBL" id="JAXQNO010000001">
    <property type="protein sequence ID" value="KAK4804862.1"/>
    <property type="molecule type" value="Genomic_DNA"/>
</dbReference>
<dbReference type="InterPro" id="IPR029071">
    <property type="entry name" value="Ubiquitin-like_domsf"/>
</dbReference>
<reference evidence="1 2" key="1">
    <citation type="journal article" date="2023" name="Hortic Res">
        <title>Pangenome of water caltrop reveals structural variations and asymmetric subgenome divergence after allopolyploidization.</title>
        <authorList>
            <person name="Zhang X."/>
            <person name="Chen Y."/>
            <person name="Wang L."/>
            <person name="Yuan Y."/>
            <person name="Fang M."/>
            <person name="Shi L."/>
            <person name="Lu R."/>
            <person name="Comes H.P."/>
            <person name="Ma Y."/>
            <person name="Chen Y."/>
            <person name="Huang G."/>
            <person name="Zhou Y."/>
            <person name="Zheng Z."/>
            <person name="Qiu Y."/>
        </authorList>
    </citation>
    <scope>NUCLEOTIDE SEQUENCE [LARGE SCALE GENOMIC DNA]</scope>
    <source>
        <strain evidence="1">F231</strain>
    </source>
</reference>
<evidence type="ECO:0008006" key="3">
    <source>
        <dbReference type="Google" id="ProtNLM"/>
    </source>
</evidence>
<gene>
    <name evidence="1" type="ORF">SAY86_004679</name>
</gene>
<keyword evidence="2" id="KW-1185">Reference proteome</keyword>
<dbReference type="Gene3D" id="3.10.20.90">
    <property type="entry name" value="Phosphatidylinositol 3-kinase Catalytic Subunit, Chain A, domain 1"/>
    <property type="match status" value="1"/>
</dbReference>
<proteinExistence type="predicted"/>
<protein>
    <recommendedName>
        <fullName evidence="3">Ubiquitin-like domain-containing protein</fullName>
    </recommendedName>
</protein>
<dbReference type="SUPFAM" id="SSF54236">
    <property type="entry name" value="Ubiquitin-like"/>
    <property type="match status" value="1"/>
</dbReference>
<dbReference type="Proteomes" id="UP001346149">
    <property type="component" value="Unassembled WGS sequence"/>
</dbReference>
<sequence length="126" mass="13731">MRLTVEIFTGPLFHVEVDDGGKVSDLKKEIAAQAELPYERLILVLDVPAGDDGSERRMIEEAKDGVLLADVGAYDGAHMYIFLKPLDPADEDGSGYSNPFSDGNHDQAMLLATIRGELGIPPFELK</sequence>
<dbReference type="AlphaFoldDB" id="A0AAN7MVN4"/>
<organism evidence="1 2">
    <name type="scientific">Trapa natans</name>
    <name type="common">Water chestnut</name>
    <dbReference type="NCBI Taxonomy" id="22666"/>
    <lineage>
        <taxon>Eukaryota</taxon>
        <taxon>Viridiplantae</taxon>
        <taxon>Streptophyta</taxon>
        <taxon>Embryophyta</taxon>
        <taxon>Tracheophyta</taxon>
        <taxon>Spermatophyta</taxon>
        <taxon>Magnoliopsida</taxon>
        <taxon>eudicotyledons</taxon>
        <taxon>Gunneridae</taxon>
        <taxon>Pentapetalae</taxon>
        <taxon>rosids</taxon>
        <taxon>malvids</taxon>
        <taxon>Myrtales</taxon>
        <taxon>Lythraceae</taxon>
        <taxon>Trapa</taxon>
    </lineage>
</organism>
<comment type="caution">
    <text evidence="1">The sequence shown here is derived from an EMBL/GenBank/DDBJ whole genome shotgun (WGS) entry which is preliminary data.</text>
</comment>
<accession>A0AAN7MVN4</accession>
<evidence type="ECO:0000313" key="1">
    <source>
        <dbReference type="EMBL" id="KAK4804862.1"/>
    </source>
</evidence>
<evidence type="ECO:0000313" key="2">
    <source>
        <dbReference type="Proteomes" id="UP001346149"/>
    </source>
</evidence>
<name>A0AAN7MVN4_TRANT</name>